<reference evidence="1 2" key="1">
    <citation type="submission" date="2014-04" db="EMBL/GenBank/DDBJ databases">
        <authorList>
            <consortium name="DOE Joint Genome Institute"/>
            <person name="Kuo A."/>
            <person name="Martino E."/>
            <person name="Perotto S."/>
            <person name="Kohler A."/>
            <person name="Nagy L.G."/>
            <person name="Floudas D."/>
            <person name="Copeland A."/>
            <person name="Barry K.W."/>
            <person name="Cichocki N."/>
            <person name="Veneault-Fourrey C."/>
            <person name="LaButti K."/>
            <person name="Lindquist E.A."/>
            <person name="Lipzen A."/>
            <person name="Lundell T."/>
            <person name="Morin E."/>
            <person name="Murat C."/>
            <person name="Sun H."/>
            <person name="Tunlid A."/>
            <person name="Henrissat B."/>
            <person name="Grigoriev I.V."/>
            <person name="Hibbett D.S."/>
            <person name="Martin F."/>
            <person name="Nordberg H.P."/>
            <person name="Cantor M.N."/>
            <person name="Hua S.X."/>
        </authorList>
    </citation>
    <scope>NUCLEOTIDE SEQUENCE [LARGE SCALE GENOMIC DNA]</scope>
    <source>
        <strain evidence="1 2">Zn</strain>
    </source>
</reference>
<dbReference type="GO" id="GO:0016192">
    <property type="term" value="P:vesicle-mediated transport"/>
    <property type="evidence" value="ECO:0007669"/>
    <property type="project" value="InterPro"/>
</dbReference>
<sequence length="300" mass="32959">MEIKRPRRILAVGPPDSGLLDLLKNLTGTAPSIPASSSSSSSLAGNSHEWAVKTAYYRTTIPIWLDEISDAELWAAEFLTPEAREVLAVIGAFVVCFRKPVDESRLESIRALLESVAQVAREGCGYAWDGACLAVAMPQSTTPCLEKSVDEWEDLCQEFGFEFVDFEAKGRNEYSELLGVKRLREALEANDWDGNDGSEGDINFDDLEAGGDDEDAGSIGFGIDPAEMKEEMAGMKQAIYEGSTVMDDEIENEEEGDEEIQALQAMMLKMQAVRDMGADLPEAERKRLAAKTVNEIMKNL</sequence>
<gene>
    <name evidence="1" type="ORF">OIDMADRAFT_177271</name>
</gene>
<proteinExistence type="predicted"/>
<name>A0A0C3HRM1_OIDMZ</name>
<dbReference type="AlphaFoldDB" id="A0A0C3HRM1"/>
<dbReference type="OrthoDB" id="10261384at2759"/>
<evidence type="ECO:0000313" key="2">
    <source>
        <dbReference type="Proteomes" id="UP000054321"/>
    </source>
</evidence>
<dbReference type="GO" id="GO:0030674">
    <property type="term" value="F:protein-macromolecule adaptor activity"/>
    <property type="evidence" value="ECO:0007669"/>
    <property type="project" value="TreeGrafter"/>
</dbReference>
<dbReference type="Pfam" id="PF10199">
    <property type="entry name" value="Adaptin_binding"/>
    <property type="match status" value="1"/>
</dbReference>
<protein>
    <recommendedName>
        <fullName evidence="3">Increased recombination centers protein 6</fullName>
    </recommendedName>
</protein>
<dbReference type="InParanoid" id="A0A0C3HRM1"/>
<dbReference type="EMBL" id="KN832872">
    <property type="protein sequence ID" value="KIN04917.1"/>
    <property type="molecule type" value="Genomic_DNA"/>
</dbReference>
<organism evidence="1 2">
    <name type="scientific">Oidiodendron maius (strain Zn)</name>
    <dbReference type="NCBI Taxonomy" id="913774"/>
    <lineage>
        <taxon>Eukaryota</taxon>
        <taxon>Fungi</taxon>
        <taxon>Dikarya</taxon>
        <taxon>Ascomycota</taxon>
        <taxon>Pezizomycotina</taxon>
        <taxon>Leotiomycetes</taxon>
        <taxon>Leotiomycetes incertae sedis</taxon>
        <taxon>Myxotrichaceae</taxon>
        <taxon>Oidiodendron</taxon>
    </lineage>
</organism>
<keyword evidence="2" id="KW-1185">Reference proteome</keyword>
<dbReference type="PANTHER" id="PTHR28043">
    <property type="entry name" value="INCREASED RECOMBINATION CENTERS PROTEIN 6"/>
    <property type="match status" value="1"/>
</dbReference>
<dbReference type="Gene3D" id="3.40.50.11960">
    <property type="match status" value="1"/>
</dbReference>
<dbReference type="InterPro" id="IPR034627">
    <property type="entry name" value="Irc6"/>
</dbReference>
<accession>A0A0C3HRM1</accession>
<dbReference type="Proteomes" id="UP000054321">
    <property type="component" value="Unassembled WGS sequence"/>
</dbReference>
<dbReference type="PANTHER" id="PTHR28043:SF1">
    <property type="entry name" value="INCREASED RECOMBINATION CENTERS PROTEIN 6"/>
    <property type="match status" value="1"/>
</dbReference>
<dbReference type="HOGENOM" id="CLU_031716_1_0_1"/>
<evidence type="ECO:0000313" key="1">
    <source>
        <dbReference type="EMBL" id="KIN04917.1"/>
    </source>
</evidence>
<reference evidence="2" key="2">
    <citation type="submission" date="2015-01" db="EMBL/GenBank/DDBJ databases">
        <title>Evolutionary Origins and Diversification of the Mycorrhizal Mutualists.</title>
        <authorList>
            <consortium name="DOE Joint Genome Institute"/>
            <consortium name="Mycorrhizal Genomics Consortium"/>
            <person name="Kohler A."/>
            <person name="Kuo A."/>
            <person name="Nagy L.G."/>
            <person name="Floudas D."/>
            <person name="Copeland A."/>
            <person name="Barry K.W."/>
            <person name="Cichocki N."/>
            <person name="Veneault-Fourrey C."/>
            <person name="LaButti K."/>
            <person name="Lindquist E.A."/>
            <person name="Lipzen A."/>
            <person name="Lundell T."/>
            <person name="Morin E."/>
            <person name="Murat C."/>
            <person name="Riley R."/>
            <person name="Ohm R."/>
            <person name="Sun H."/>
            <person name="Tunlid A."/>
            <person name="Henrissat B."/>
            <person name="Grigoriev I.V."/>
            <person name="Hibbett D.S."/>
            <person name="Martin F."/>
        </authorList>
    </citation>
    <scope>NUCLEOTIDE SEQUENCE [LARGE SCALE GENOMIC DNA]</scope>
    <source>
        <strain evidence="2">Zn</strain>
    </source>
</reference>
<evidence type="ECO:0008006" key="3">
    <source>
        <dbReference type="Google" id="ProtNLM"/>
    </source>
</evidence>
<dbReference type="STRING" id="913774.A0A0C3HRM1"/>